<dbReference type="HOGENOM" id="CLU_120443_1_0_7"/>
<evidence type="ECO:0000313" key="2">
    <source>
        <dbReference type="EMBL" id="AEI63917.1"/>
    </source>
</evidence>
<dbReference type="InterPro" id="IPR012433">
    <property type="entry name" value="Imm11"/>
</dbReference>
<gene>
    <name evidence="2" type="ordered locus">LILAB_10030</name>
</gene>
<dbReference type="KEGG" id="mfu:LILAB_10030"/>
<accession>F8CL04</accession>
<evidence type="ECO:0000313" key="3">
    <source>
        <dbReference type="Proteomes" id="UP000000488"/>
    </source>
</evidence>
<proteinExistence type="predicted"/>
<reference evidence="2 3" key="1">
    <citation type="journal article" date="2011" name="J. Bacteriol.">
        <title>Genome sequence of the halotolerant marine bacterium Myxococcus fulvus HW-1.</title>
        <authorList>
            <person name="Li Z.F."/>
            <person name="Li X."/>
            <person name="Liu H."/>
            <person name="Liu X."/>
            <person name="Han K."/>
            <person name="Wu Z.H."/>
            <person name="Hu W."/>
            <person name="Li F.F."/>
            <person name="Li Y.Z."/>
        </authorList>
    </citation>
    <scope>NUCLEOTIDE SEQUENCE [LARGE SCALE GENOMIC DNA]</scope>
    <source>
        <strain evidence="3">ATCC BAA-855 / HW-1</strain>
    </source>
</reference>
<sequence>MNHYLIHLMPRENPDYCFIDKYPKELGLKSYKIAHGERLGPDYPANARVYMTDRYSGIQTPDLVENACGMLIVSKRVKEVLERTTMATVEYLPLTICNHKKRVASSDHFIVNPIGTVDCLNLKASDIVYHEDKVVAVRDFVLDPAKLEHAPPLFRVQEDSYAYIMSEQILEALRTLEPRPTNFLLELLNQVPASPASALPAT</sequence>
<feature type="domain" description="Immunity MXAN-0049 protein" evidence="1">
    <location>
        <begin position="29"/>
        <end position="181"/>
    </location>
</feature>
<evidence type="ECO:0000259" key="1">
    <source>
        <dbReference type="Pfam" id="PF07791"/>
    </source>
</evidence>
<protein>
    <recommendedName>
        <fullName evidence="1">Immunity MXAN-0049 protein domain-containing protein</fullName>
    </recommendedName>
</protein>
<dbReference type="Pfam" id="PF07791">
    <property type="entry name" value="Imm11"/>
    <property type="match status" value="1"/>
</dbReference>
<dbReference type="Proteomes" id="UP000000488">
    <property type="component" value="Chromosome"/>
</dbReference>
<dbReference type="AlphaFoldDB" id="F8CL04"/>
<name>F8CL04_MYXFH</name>
<dbReference type="eggNOG" id="ENOG50309JR">
    <property type="taxonomic scope" value="Bacteria"/>
</dbReference>
<dbReference type="EMBL" id="CP002830">
    <property type="protein sequence ID" value="AEI63917.1"/>
    <property type="molecule type" value="Genomic_DNA"/>
</dbReference>
<organism evidence="2 3">
    <name type="scientific">Myxococcus fulvus (strain ATCC BAA-855 / HW-1)</name>
    <dbReference type="NCBI Taxonomy" id="483219"/>
    <lineage>
        <taxon>Bacteria</taxon>
        <taxon>Pseudomonadati</taxon>
        <taxon>Myxococcota</taxon>
        <taxon>Myxococcia</taxon>
        <taxon>Myxococcales</taxon>
        <taxon>Cystobacterineae</taxon>
        <taxon>Myxococcaceae</taxon>
        <taxon>Myxococcus</taxon>
    </lineage>
</organism>